<feature type="region of interest" description="Disordered" evidence="2">
    <location>
        <begin position="62"/>
        <end position="81"/>
    </location>
</feature>
<evidence type="ECO:0000256" key="1">
    <source>
        <dbReference type="ARBA" id="ARBA00023186"/>
    </source>
</evidence>
<dbReference type="PRINTS" id="PR00625">
    <property type="entry name" value="JDOMAIN"/>
</dbReference>
<evidence type="ECO:0000313" key="4">
    <source>
        <dbReference type="EMBL" id="XCM39232.1"/>
    </source>
</evidence>
<organism evidence="4">
    <name type="scientific">Planktothricoides raciborskii GIHE-MW2</name>
    <dbReference type="NCBI Taxonomy" id="2792601"/>
    <lineage>
        <taxon>Bacteria</taxon>
        <taxon>Bacillati</taxon>
        <taxon>Cyanobacteriota</taxon>
        <taxon>Cyanophyceae</taxon>
        <taxon>Oscillatoriophycideae</taxon>
        <taxon>Oscillatoriales</taxon>
        <taxon>Oscillatoriaceae</taxon>
        <taxon>Planktothricoides</taxon>
    </lineage>
</organism>
<keyword evidence="1" id="KW-0143">Chaperone</keyword>
<dbReference type="SMART" id="SM00271">
    <property type="entry name" value="DnaJ"/>
    <property type="match status" value="1"/>
</dbReference>
<proteinExistence type="predicted"/>
<protein>
    <submittedName>
        <fullName evidence="4">DnaJ domain-containing protein</fullName>
    </submittedName>
</protein>
<sequence length="233" mass="27492">MTTKPNPYETLGVSRSATQQEIKASYRQLVKRFHPDSHCDTANHEDIIRINAAYEILKDRQRRQDYDQEIHGSKYRENSRQERTVYAQNQYRQQKQNERDTDAHFHHWIKQVYTPVNQIIQQILSALDDEIDQLSADPFDDELMADFQAYLNSCRRLFNQAQKHFRAMPNPKNVAAIAANLYYALNQVGDGIEELEFFTLNYDEHYLHTGHELMRIAADLSDDAQEAIRQLFR</sequence>
<evidence type="ECO:0000256" key="2">
    <source>
        <dbReference type="SAM" id="MobiDB-lite"/>
    </source>
</evidence>
<dbReference type="PROSITE" id="PS50076">
    <property type="entry name" value="DNAJ_2"/>
    <property type="match status" value="1"/>
</dbReference>
<dbReference type="PANTHER" id="PTHR44145">
    <property type="entry name" value="DNAJ HOMOLOG SUBFAMILY A MEMBER 3, MITOCHONDRIAL"/>
    <property type="match status" value="1"/>
</dbReference>
<dbReference type="AlphaFoldDB" id="A0AAU8JKD0"/>
<accession>A0AAU8JKD0</accession>
<dbReference type="InterPro" id="IPR001623">
    <property type="entry name" value="DnaJ_domain"/>
</dbReference>
<dbReference type="RefSeq" id="WP_054469391.1">
    <property type="nucleotide sequence ID" value="NZ_CP159837.1"/>
</dbReference>
<name>A0AAU8JKD0_9CYAN</name>
<dbReference type="EMBL" id="CP159837">
    <property type="protein sequence ID" value="XCM39232.1"/>
    <property type="molecule type" value="Genomic_DNA"/>
</dbReference>
<dbReference type="CDD" id="cd06257">
    <property type="entry name" value="DnaJ"/>
    <property type="match status" value="1"/>
</dbReference>
<dbReference type="InterPro" id="IPR051938">
    <property type="entry name" value="Apopto_cytoskel_mod"/>
</dbReference>
<dbReference type="PANTHER" id="PTHR44145:SF3">
    <property type="entry name" value="DNAJ HOMOLOG SUBFAMILY A MEMBER 3, MITOCHONDRIAL"/>
    <property type="match status" value="1"/>
</dbReference>
<dbReference type="InterPro" id="IPR036869">
    <property type="entry name" value="J_dom_sf"/>
</dbReference>
<dbReference type="Gene3D" id="1.10.287.110">
    <property type="entry name" value="DnaJ domain"/>
    <property type="match status" value="1"/>
</dbReference>
<reference evidence="4" key="1">
    <citation type="submission" date="2024-07" db="EMBL/GenBank/DDBJ databases">
        <authorList>
            <person name="Kim Y.J."/>
            <person name="Jeong J.Y."/>
        </authorList>
    </citation>
    <scope>NUCLEOTIDE SEQUENCE</scope>
    <source>
        <strain evidence="4">GIHE-MW2</strain>
    </source>
</reference>
<feature type="domain" description="J" evidence="3">
    <location>
        <begin position="6"/>
        <end position="70"/>
    </location>
</feature>
<dbReference type="Pfam" id="PF00226">
    <property type="entry name" value="DnaJ"/>
    <property type="match status" value="1"/>
</dbReference>
<dbReference type="SUPFAM" id="SSF46565">
    <property type="entry name" value="Chaperone J-domain"/>
    <property type="match status" value="1"/>
</dbReference>
<evidence type="ECO:0000259" key="3">
    <source>
        <dbReference type="PROSITE" id="PS50076"/>
    </source>
</evidence>
<gene>
    <name evidence="4" type="ORF">ABWT76_002138</name>
</gene>